<dbReference type="InterPro" id="IPR036282">
    <property type="entry name" value="Glutathione-S-Trfase_C_sf"/>
</dbReference>
<evidence type="ECO:0000313" key="3">
    <source>
        <dbReference type="EMBL" id="CAK9030313.1"/>
    </source>
</evidence>
<evidence type="ECO:0008006" key="5">
    <source>
        <dbReference type="Google" id="ProtNLM"/>
    </source>
</evidence>
<dbReference type="SUPFAM" id="SSF52833">
    <property type="entry name" value="Thioredoxin-like"/>
    <property type="match status" value="1"/>
</dbReference>
<dbReference type="InterPro" id="IPR004046">
    <property type="entry name" value="GST_C"/>
</dbReference>
<accession>A0ABP0KTU8</accession>
<protein>
    <recommendedName>
        <fullName evidence="5">GST N-terminal domain-containing protein</fullName>
    </recommendedName>
</protein>
<feature type="non-terminal residue" evidence="3">
    <location>
        <position position="455"/>
    </location>
</feature>
<feature type="domain" description="GST N-terminal" evidence="2">
    <location>
        <begin position="33"/>
        <end position="104"/>
    </location>
</feature>
<sequence length="455" mass="51334">MAAADPCSDLHELDVVFERDAEAKNQQPRYAVYVMDISYFSGKLETYLRFKRISFTRIEVTHKQFMTLFQHTGLVQVPILLDRSTGKYYRDTTSIIELFESRPAEFLEPSSARRPVMPSNPEANFISQLLEDYFDEWMWTPALYYRWEPRLDAGNLARRFIKHDFMRDMLVPMPDPVAELVVIDRQHEEYVRAGGGVRDAAGKAMMEDIYKATLARLNAHFQQSPFVMGAQPSFADFGLMASMFRHFALDPTPAKIMRLTAPAVYEWVARMWNASCLEVSDQLDTPLPDGVEPLVRDALKHYIPYLIANARAVIAGESEVIVGPLRMKPVAFRAWSASRLVRAWEALDEHSKASLDSYCRGLGHNIHSLIDEGPLLAKAGAMWEAGAVVAPPHCVPHKPASFLQGMLGTPNHQARLSLQLTPLTGGLLKLLAVILVSTRLNLVNKSTWLWSFASI</sequence>
<reference evidence="3 4" key="1">
    <citation type="submission" date="2024-02" db="EMBL/GenBank/DDBJ databases">
        <authorList>
            <person name="Chen Y."/>
            <person name="Shah S."/>
            <person name="Dougan E. K."/>
            <person name="Thang M."/>
            <person name="Chan C."/>
        </authorList>
    </citation>
    <scope>NUCLEOTIDE SEQUENCE [LARGE SCALE GENOMIC DNA]</scope>
</reference>
<dbReference type="Pfam" id="PF00043">
    <property type="entry name" value="GST_C"/>
    <property type="match status" value="1"/>
</dbReference>
<organism evidence="3 4">
    <name type="scientific">Durusdinium trenchii</name>
    <dbReference type="NCBI Taxonomy" id="1381693"/>
    <lineage>
        <taxon>Eukaryota</taxon>
        <taxon>Sar</taxon>
        <taxon>Alveolata</taxon>
        <taxon>Dinophyceae</taxon>
        <taxon>Suessiales</taxon>
        <taxon>Symbiodiniaceae</taxon>
        <taxon>Durusdinium</taxon>
    </lineage>
</organism>
<dbReference type="Proteomes" id="UP001642464">
    <property type="component" value="Unassembled WGS sequence"/>
</dbReference>
<dbReference type="InterPro" id="IPR004045">
    <property type="entry name" value="Glutathione_S-Trfase_N"/>
</dbReference>
<keyword evidence="4" id="KW-1185">Reference proteome</keyword>
<dbReference type="Pfam" id="PF13417">
    <property type="entry name" value="GST_N_3"/>
    <property type="match status" value="1"/>
</dbReference>
<comment type="caution">
    <text evidence="3">The sequence shown here is derived from an EMBL/GenBank/DDBJ whole genome shotgun (WGS) entry which is preliminary data.</text>
</comment>
<evidence type="ECO:0000259" key="2">
    <source>
        <dbReference type="Pfam" id="PF13417"/>
    </source>
</evidence>
<feature type="domain" description="Glutathione S-transferase C-terminal" evidence="1">
    <location>
        <begin position="212"/>
        <end position="272"/>
    </location>
</feature>
<evidence type="ECO:0000313" key="4">
    <source>
        <dbReference type="Proteomes" id="UP001642464"/>
    </source>
</evidence>
<dbReference type="EMBL" id="CAXAMM010013042">
    <property type="protein sequence ID" value="CAK9030313.1"/>
    <property type="molecule type" value="Genomic_DNA"/>
</dbReference>
<proteinExistence type="predicted"/>
<gene>
    <name evidence="3" type="ORF">SCF082_LOCUS19172</name>
</gene>
<evidence type="ECO:0000259" key="1">
    <source>
        <dbReference type="Pfam" id="PF00043"/>
    </source>
</evidence>
<dbReference type="SUPFAM" id="SSF47616">
    <property type="entry name" value="GST C-terminal domain-like"/>
    <property type="match status" value="1"/>
</dbReference>
<dbReference type="InterPro" id="IPR036249">
    <property type="entry name" value="Thioredoxin-like_sf"/>
</dbReference>
<name>A0ABP0KTU8_9DINO</name>
<dbReference type="Gene3D" id="1.20.1050.10">
    <property type="match status" value="1"/>
</dbReference>